<dbReference type="GO" id="GO:0008870">
    <property type="term" value="F:galactoside O-acetyltransferase activity"/>
    <property type="evidence" value="ECO:0007669"/>
    <property type="project" value="TreeGrafter"/>
</dbReference>
<dbReference type="CDD" id="cd03357">
    <property type="entry name" value="LbH_MAT_GAT"/>
    <property type="match status" value="1"/>
</dbReference>
<dbReference type="Pfam" id="PF00132">
    <property type="entry name" value="Hexapep"/>
    <property type="match status" value="1"/>
</dbReference>
<dbReference type="Pfam" id="PF12464">
    <property type="entry name" value="Mac"/>
    <property type="match status" value="1"/>
</dbReference>
<dbReference type="PROSITE" id="PS00101">
    <property type="entry name" value="HEXAPEP_TRANSFERASES"/>
    <property type="match status" value="1"/>
</dbReference>
<dbReference type="HOGENOM" id="CLU_051638_3_0_6"/>
<comment type="similarity">
    <text evidence="1 5">Belongs to the transferase hexapeptide repeat family.</text>
</comment>
<dbReference type="SUPFAM" id="SSF51161">
    <property type="entry name" value="Trimeric LpxA-like enzymes"/>
    <property type="match status" value="1"/>
</dbReference>
<accession>Q6LKT9</accession>
<dbReference type="STRING" id="298386.PBPRB0009"/>
<evidence type="ECO:0000256" key="1">
    <source>
        <dbReference type="ARBA" id="ARBA00007274"/>
    </source>
</evidence>
<dbReference type="EC" id="2.3.1.-" evidence="5"/>
<reference evidence="8" key="1">
    <citation type="journal article" date="2005" name="Science">
        <title>Life at depth: Photobacterium profundum genome sequence and expression analysis.</title>
        <authorList>
            <person name="Vezzi A."/>
            <person name="Campanaro S."/>
            <person name="D'Angelo M."/>
            <person name="Simonato F."/>
            <person name="Vitulo N."/>
            <person name="Lauro F.M."/>
            <person name="Cestaro A."/>
            <person name="Malacrida G."/>
            <person name="Simionati B."/>
            <person name="Cannata N."/>
            <person name="Romualdi C."/>
            <person name="Bartlett D.H."/>
            <person name="Valle G."/>
        </authorList>
    </citation>
    <scope>NUCLEOTIDE SEQUENCE [LARGE SCALE GENOMIC DNA]</scope>
    <source>
        <strain evidence="8">ATCC BAA-1253 / SS9</strain>
    </source>
</reference>
<dbReference type="InterPro" id="IPR039369">
    <property type="entry name" value="LacA-like"/>
</dbReference>
<dbReference type="PANTHER" id="PTHR43017:SF1">
    <property type="entry name" value="ACETYLTRANSFERASE YJL218W-RELATED"/>
    <property type="match status" value="1"/>
</dbReference>
<evidence type="ECO:0000259" key="6">
    <source>
        <dbReference type="SMART" id="SM01266"/>
    </source>
</evidence>
<dbReference type="EMBL" id="CR378675">
    <property type="protein sequence ID" value="CAG21882.1"/>
    <property type="molecule type" value="Genomic_DNA"/>
</dbReference>
<keyword evidence="8" id="KW-1185">Reference proteome</keyword>
<dbReference type="InterPro" id="IPR018357">
    <property type="entry name" value="Hexapep_transf_CS"/>
</dbReference>
<protein>
    <recommendedName>
        <fullName evidence="5">Acetyltransferase</fullName>
        <ecNumber evidence="5">2.3.1.-</ecNumber>
    </recommendedName>
</protein>
<dbReference type="AlphaFoldDB" id="Q6LKT9"/>
<keyword evidence="3" id="KW-0677">Repeat</keyword>
<evidence type="ECO:0000256" key="2">
    <source>
        <dbReference type="ARBA" id="ARBA00022679"/>
    </source>
</evidence>
<dbReference type="Proteomes" id="UP000000593">
    <property type="component" value="Chromosome 2"/>
</dbReference>
<keyword evidence="4 5" id="KW-0012">Acyltransferase</keyword>
<dbReference type="SMART" id="SM01266">
    <property type="entry name" value="Mac"/>
    <property type="match status" value="1"/>
</dbReference>
<dbReference type="KEGG" id="ppr:PBPRB0009"/>
<evidence type="ECO:0000256" key="4">
    <source>
        <dbReference type="ARBA" id="ARBA00023315"/>
    </source>
</evidence>
<evidence type="ECO:0000256" key="3">
    <source>
        <dbReference type="ARBA" id="ARBA00022737"/>
    </source>
</evidence>
<dbReference type="Gene3D" id="2.160.10.10">
    <property type="entry name" value="Hexapeptide repeat proteins"/>
    <property type="match status" value="1"/>
</dbReference>
<dbReference type="PANTHER" id="PTHR43017">
    <property type="entry name" value="GALACTOSIDE O-ACETYLTRANSFERASE"/>
    <property type="match status" value="1"/>
</dbReference>
<evidence type="ECO:0000313" key="7">
    <source>
        <dbReference type="EMBL" id="CAG21882.1"/>
    </source>
</evidence>
<name>Q6LKT9_PHOPR</name>
<dbReference type="InterPro" id="IPR024688">
    <property type="entry name" value="Mac_dom"/>
</dbReference>
<dbReference type="InterPro" id="IPR011004">
    <property type="entry name" value="Trimer_LpxA-like_sf"/>
</dbReference>
<sequence>MTSYELGHTISHNIYYKILLNGMVMTEKEKMLSGLIYQAWDEELTADRHNAKGLCFKINQTCPTQKDVRQGLINELLGYDSDAWIESPFNCDYGYNIKVGSGFYINHGCTILDAVPITIGDNCLLAPGVVISTAGHPLDPVERARGDEFAQAITIGNDVWLGANVTVCPGVTIGDNVVVGAGSVVVKNLPANSVCVGSPAKPLRYLKEGECNPTL</sequence>
<dbReference type="FunFam" id="2.160.10.10:FF:000008">
    <property type="entry name" value="Maltose O-acetyltransferase"/>
    <property type="match status" value="1"/>
</dbReference>
<dbReference type="InterPro" id="IPR001451">
    <property type="entry name" value="Hexapep"/>
</dbReference>
<proteinExistence type="inferred from homology"/>
<dbReference type="eggNOG" id="COG0110">
    <property type="taxonomic scope" value="Bacteria"/>
</dbReference>
<organism evidence="7 8">
    <name type="scientific">Photobacterium profundum (strain SS9)</name>
    <dbReference type="NCBI Taxonomy" id="298386"/>
    <lineage>
        <taxon>Bacteria</taxon>
        <taxon>Pseudomonadati</taxon>
        <taxon>Pseudomonadota</taxon>
        <taxon>Gammaproteobacteria</taxon>
        <taxon>Vibrionales</taxon>
        <taxon>Vibrionaceae</taxon>
        <taxon>Photobacterium</taxon>
    </lineage>
</organism>
<dbReference type="Pfam" id="PF14602">
    <property type="entry name" value="Hexapep_2"/>
    <property type="match status" value="1"/>
</dbReference>
<evidence type="ECO:0000313" key="8">
    <source>
        <dbReference type="Proteomes" id="UP000000593"/>
    </source>
</evidence>
<keyword evidence="2 5" id="KW-0808">Transferase</keyword>
<evidence type="ECO:0000256" key="5">
    <source>
        <dbReference type="RuleBase" id="RU367021"/>
    </source>
</evidence>
<gene>
    <name evidence="7" type="primary">STY0515</name>
    <name evidence="7" type="ordered locus">PBPRB0009</name>
</gene>
<feature type="domain" description="Maltose/galactoside acetyltransferase" evidence="6">
    <location>
        <begin position="28"/>
        <end position="82"/>
    </location>
</feature>